<dbReference type="Proteomes" id="UP001222325">
    <property type="component" value="Unassembled WGS sequence"/>
</dbReference>
<dbReference type="AlphaFoldDB" id="A0AAD6TSZ8"/>
<dbReference type="Pfam" id="PF05978">
    <property type="entry name" value="UNC-93"/>
    <property type="match status" value="1"/>
</dbReference>
<dbReference type="EMBL" id="JARJCN010000111">
    <property type="protein sequence ID" value="KAJ7073537.1"/>
    <property type="molecule type" value="Genomic_DNA"/>
</dbReference>
<reference evidence="7" key="1">
    <citation type="submission" date="2023-03" db="EMBL/GenBank/DDBJ databases">
        <title>Massive genome expansion in bonnet fungi (Mycena s.s.) driven by repeated elements and novel gene families across ecological guilds.</title>
        <authorList>
            <consortium name="Lawrence Berkeley National Laboratory"/>
            <person name="Harder C.B."/>
            <person name="Miyauchi S."/>
            <person name="Viragh M."/>
            <person name="Kuo A."/>
            <person name="Thoen E."/>
            <person name="Andreopoulos B."/>
            <person name="Lu D."/>
            <person name="Skrede I."/>
            <person name="Drula E."/>
            <person name="Henrissat B."/>
            <person name="Morin E."/>
            <person name="Kohler A."/>
            <person name="Barry K."/>
            <person name="LaButti K."/>
            <person name="Morin E."/>
            <person name="Salamov A."/>
            <person name="Lipzen A."/>
            <person name="Mereny Z."/>
            <person name="Hegedus B."/>
            <person name="Baldrian P."/>
            <person name="Stursova M."/>
            <person name="Weitz H."/>
            <person name="Taylor A."/>
            <person name="Grigoriev I.V."/>
            <person name="Nagy L.G."/>
            <person name="Martin F."/>
            <person name="Kauserud H."/>
        </authorList>
    </citation>
    <scope>NUCLEOTIDE SEQUENCE</scope>
    <source>
        <strain evidence="7">CBHHK173m</strain>
    </source>
</reference>
<name>A0AAD6TSZ8_9AGAR</name>
<gene>
    <name evidence="7" type="ORF">B0H15DRAFT_917476</name>
</gene>
<keyword evidence="8" id="KW-1185">Reference proteome</keyword>
<protein>
    <recommendedName>
        <fullName evidence="9">Membrane transporter</fullName>
    </recommendedName>
</protein>
<evidence type="ECO:0000256" key="6">
    <source>
        <dbReference type="SAM" id="Phobius"/>
    </source>
</evidence>
<dbReference type="SUPFAM" id="SSF103473">
    <property type="entry name" value="MFS general substrate transporter"/>
    <property type="match status" value="1"/>
</dbReference>
<feature type="region of interest" description="Disordered" evidence="5">
    <location>
        <begin position="1"/>
        <end position="29"/>
    </location>
</feature>
<comment type="caution">
    <text evidence="7">The sequence shown here is derived from an EMBL/GenBank/DDBJ whole genome shotgun (WGS) entry which is preliminary data.</text>
</comment>
<dbReference type="InterPro" id="IPR036259">
    <property type="entry name" value="MFS_trans_sf"/>
</dbReference>
<accession>A0AAD6TSZ8</accession>
<feature type="transmembrane region" description="Helical" evidence="6">
    <location>
        <begin position="308"/>
        <end position="328"/>
    </location>
</feature>
<evidence type="ECO:0000256" key="3">
    <source>
        <dbReference type="ARBA" id="ARBA00022989"/>
    </source>
</evidence>
<keyword evidence="4 6" id="KW-0472">Membrane</keyword>
<sequence>MGRPQVAPGRDPESLTTTTYTSTKGGGAVNQDSRQYSRSWSLIMDSCCSWSAFWRTRSRTLQSSLLVSISSCHDRTQLRRCGGGSSPKWKKLYSGRFQFKNADELEVFTSSSRTLSRPTHPATPQPCSYQSMSTALPKWRLNSPLMQNYIAGVVLALTPGIFTALGALGSGGGRASSTHLASIVNSSLYAVFTFSGWGAGVMLNLIGPRWTLTIGGVGYPLYVAAFWYFDATGHQWFPILSGIILGFSAGLLWSTSAYLGLAYSTESERGKYIAIQGVITGIGAILSSALAFGLTARTTTGDGVPTSVYVAFLSLMCCGSAIAALFIISPVDVVRDDGTKIAVFATRERTTLVQEVTGVLSMLTDWKLMLLVPVMFATELPIGIQSSLNAYVFTLRARTLLGVLYALAQIPGLLVFVPILDNKTLARRTRGLFALGVLGLLTLGSYCGELAWMAGKRLARGGPGPAYDWTQGAPFAGFAMLYMMFGALYVTYSMVCMWLLSALTNSPPKLARYVGLFKGTVSAGMSVCFGLDSALLPFRKELAYSFTLQAAGLLIMAFLCVREVKDTRYFTEDDVIVPIEYVRRADAMDAGIAQNTAHDDTNEKVPGAVL</sequence>
<feature type="transmembrane region" description="Helical" evidence="6">
    <location>
        <begin position="400"/>
        <end position="420"/>
    </location>
</feature>
<feature type="transmembrane region" description="Helical" evidence="6">
    <location>
        <begin position="513"/>
        <end position="536"/>
    </location>
</feature>
<organism evidence="7 8">
    <name type="scientific">Mycena belliarum</name>
    <dbReference type="NCBI Taxonomy" id="1033014"/>
    <lineage>
        <taxon>Eukaryota</taxon>
        <taxon>Fungi</taxon>
        <taxon>Dikarya</taxon>
        <taxon>Basidiomycota</taxon>
        <taxon>Agaricomycotina</taxon>
        <taxon>Agaricomycetes</taxon>
        <taxon>Agaricomycetidae</taxon>
        <taxon>Agaricales</taxon>
        <taxon>Marasmiineae</taxon>
        <taxon>Mycenaceae</taxon>
        <taxon>Mycena</taxon>
    </lineage>
</organism>
<feature type="transmembrane region" description="Helical" evidence="6">
    <location>
        <begin position="432"/>
        <end position="455"/>
    </location>
</feature>
<feature type="transmembrane region" description="Helical" evidence="6">
    <location>
        <begin position="273"/>
        <end position="296"/>
    </location>
</feature>
<feature type="transmembrane region" description="Helical" evidence="6">
    <location>
        <begin position="210"/>
        <end position="229"/>
    </location>
</feature>
<keyword evidence="3 6" id="KW-1133">Transmembrane helix</keyword>
<evidence type="ECO:0008006" key="9">
    <source>
        <dbReference type="Google" id="ProtNLM"/>
    </source>
</evidence>
<feature type="transmembrane region" description="Helical" evidence="6">
    <location>
        <begin position="542"/>
        <end position="561"/>
    </location>
</feature>
<proteinExistence type="predicted"/>
<evidence type="ECO:0000313" key="8">
    <source>
        <dbReference type="Proteomes" id="UP001222325"/>
    </source>
</evidence>
<dbReference type="Gene3D" id="1.20.1250.20">
    <property type="entry name" value="MFS general substrate transporter like domains"/>
    <property type="match status" value="1"/>
</dbReference>
<comment type="subcellular location">
    <subcellularLocation>
        <location evidence="1">Membrane</location>
        <topology evidence="1">Multi-pass membrane protein</topology>
    </subcellularLocation>
</comment>
<evidence type="ECO:0000256" key="1">
    <source>
        <dbReference type="ARBA" id="ARBA00004141"/>
    </source>
</evidence>
<feature type="transmembrane region" description="Helical" evidence="6">
    <location>
        <begin position="475"/>
        <end position="501"/>
    </location>
</feature>
<evidence type="ECO:0000256" key="5">
    <source>
        <dbReference type="SAM" id="MobiDB-lite"/>
    </source>
</evidence>
<dbReference type="PANTHER" id="PTHR23294">
    <property type="entry name" value="ET TRANSLATION PRODUCT-RELATED"/>
    <property type="match status" value="1"/>
</dbReference>
<evidence type="ECO:0000256" key="2">
    <source>
        <dbReference type="ARBA" id="ARBA00022692"/>
    </source>
</evidence>
<dbReference type="InterPro" id="IPR010291">
    <property type="entry name" value="Ion_channel_UNC-93"/>
</dbReference>
<evidence type="ECO:0000313" key="7">
    <source>
        <dbReference type="EMBL" id="KAJ7073537.1"/>
    </source>
</evidence>
<feature type="transmembrane region" description="Helical" evidence="6">
    <location>
        <begin position="148"/>
        <end position="168"/>
    </location>
</feature>
<dbReference type="InterPro" id="IPR051617">
    <property type="entry name" value="UNC-93-like_regulator"/>
</dbReference>
<evidence type="ECO:0000256" key="4">
    <source>
        <dbReference type="ARBA" id="ARBA00023136"/>
    </source>
</evidence>
<feature type="transmembrane region" description="Helical" evidence="6">
    <location>
        <begin position="180"/>
        <end position="203"/>
    </location>
</feature>
<dbReference type="PANTHER" id="PTHR23294:SF59">
    <property type="entry name" value="UNC93-LIKE PROTEIN C922.05C"/>
    <property type="match status" value="1"/>
</dbReference>
<dbReference type="GO" id="GO:0016020">
    <property type="term" value="C:membrane"/>
    <property type="evidence" value="ECO:0007669"/>
    <property type="project" value="UniProtKB-SubCell"/>
</dbReference>
<keyword evidence="2 6" id="KW-0812">Transmembrane</keyword>
<feature type="transmembrane region" description="Helical" evidence="6">
    <location>
        <begin position="235"/>
        <end position="261"/>
    </location>
</feature>